<keyword evidence="2" id="KW-0812">Transmembrane</keyword>
<feature type="compositionally biased region" description="Basic residues" evidence="1">
    <location>
        <begin position="239"/>
        <end position="256"/>
    </location>
</feature>
<dbReference type="RefSeq" id="XP_002958262.1">
    <property type="nucleotide sequence ID" value="XM_002958216.1"/>
</dbReference>
<feature type="region of interest" description="Disordered" evidence="1">
    <location>
        <begin position="239"/>
        <end position="275"/>
    </location>
</feature>
<gene>
    <name evidence="3" type="ORF">VOLCADRAFT_99496</name>
</gene>
<evidence type="ECO:0000256" key="1">
    <source>
        <dbReference type="SAM" id="MobiDB-lite"/>
    </source>
</evidence>
<dbReference type="EMBL" id="GL378410">
    <property type="protein sequence ID" value="EFJ40636.1"/>
    <property type="molecule type" value="Genomic_DNA"/>
</dbReference>
<evidence type="ECO:0000313" key="3">
    <source>
        <dbReference type="EMBL" id="EFJ40636.1"/>
    </source>
</evidence>
<dbReference type="Proteomes" id="UP000001058">
    <property type="component" value="Unassembled WGS sequence"/>
</dbReference>
<dbReference type="AlphaFoldDB" id="D8UHX8"/>
<organism evidence="4">
    <name type="scientific">Volvox carteri f. nagariensis</name>
    <dbReference type="NCBI Taxonomy" id="3068"/>
    <lineage>
        <taxon>Eukaryota</taxon>
        <taxon>Viridiplantae</taxon>
        <taxon>Chlorophyta</taxon>
        <taxon>core chlorophytes</taxon>
        <taxon>Chlorophyceae</taxon>
        <taxon>CS clade</taxon>
        <taxon>Chlamydomonadales</taxon>
        <taxon>Volvocaceae</taxon>
        <taxon>Volvox</taxon>
    </lineage>
</organism>
<keyword evidence="4" id="KW-1185">Reference proteome</keyword>
<dbReference type="KEGG" id="vcn:VOLCADRAFT_99496"/>
<sequence length="275" mass="28876">MSGIFCNAILAPSRPAFAGPLIASALWLPSGFVVFYTFITVLAVALSCVAQLGTPGVALDPPSPLQLQQRQPLPPPPLAVAVAVARPPAVAPVVSSATAAVHTTAAAANGAGGDVTARPAATATGSGHCDYVGGLVLRRVVIRLPMELAEAAEAAAGGPAAAIGGGSGGGGGQGVCSGEGSLSRHSSCGGWMDALRMELQKRHSDWHLVNVAMRQLHHLQDQPQPQDHDGVNHHQHYHYQHHYQHHPYQHYQHQQHQHQQLGAAAHTRNDVIRRQ</sequence>
<evidence type="ECO:0000313" key="4">
    <source>
        <dbReference type="Proteomes" id="UP000001058"/>
    </source>
</evidence>
<keyword evidence="2" id="KW-1133">Transmembrane helix</keyword>
<keyword evidence="2" id="KW-0472">Membrane</keyword>
<evidence type="ECO:0000256" key="2">
    <source>
        <dbReference type="SAM" id="Phobius"/>
    </source>
</evidence>
<dbReference type="InParanoid" id="D8UHX8"/>
<proteinExistence type="predicted"/>
<protein>
    <submittedName>
        <fullName evidence="3">Uncharacterized protein</fullName>
    </submittedName>
</protein>
<reference evidence="3 4" key="1">
    <citation type="journal article" date="2010" name="Science">
        <title>Genomic analysis of organismal complexity in the multicellular green alga Volvox carteri.</title>
        <authorList>
            <person name="Prochnik S.E."/>
            <person name="Umen J."/>
            <person name="Nedelcu A.M."/>
            <person name="Hallmann A."/>
            <person name="Miller S.M."/>
            <person name="Nishii I."/>
            <person name="Ferris P."/>
            <person name="Kuo A."/>
            <person name="Mitros T."/>
            <person name="Fritz-Laylin L.K."/>
            <person name="Hellsten U."/>
            <person name="Chapman J."/>
            <person name="Simakov O."/>
            <person name="Rensing S.A."/>
            <person name="Terry A."/>
            <person name="Pangilinan J."/>
            <person name="Kapitonov V."/>
            <person name="Jurka J."/>
            <person name="Salamov A."/>
            <person name="Shapiro H."/>
            <person name="Schmutz J."/>
            <person name="Grimwood J."/>
            <person name="Lindquist E."/>
            <person name="Lucas S."/>
            <person name="Grigoriev I.V."/>
            <person name="Schmitt R."/>
            <person name="Kirk D."/>
            <person name="Rokhsar D.S."/>
        </authorList>
    </citation>
    <scope>NUCLEOTIDE SEQUENCE [LARGE SCALE GENOMIC DNA]</scope>
    <source>
        <strain evidence="4">f. Nagariensis / Eve</strain>
    </source>
</reference>
<name>D8UHX8_VOLCA</name>
<feature type="transmembrane region" description="Helical" evidence="2">
    <location>
        <begin position="28"/>
        <end position="49"/>
    </location>
</feature>
<dbReference type="GeneID" id="9623359"/>
<accession>D8UHX8</accession>